<dbReference type="OrthoDB" id="3839991at2759"/>
<reference evidence="1 2" key="1">
    <citation type="submission" date="2017-03" db="EMBL/GenBank/DDBJ databases">
        <title>Genomes of endolithic fungi from Antarctica.</title>
        <authorList>
            <person name="Coleine C."/>
            <person name="Masonjones S."/>
            <person name="Stajich J.E."/>
        </authorList>
    </citation>
    <scope>NUCLEOTIDE SEQUENCE [LARGE SCALE GENOMIC DNA]</scope>
    <source>
        <strain evidence="1 2">CCFEE 5311</strain>
    </source>
</reference>
<gene>
    <name evidence="1" type="ORF">B0A54_08170</name>
</gene>
<organism evidence="1 2">
    <name type="scientific">Friedmanniomyces endolithicus</name>
    <dbReference type="NCBI Taxonomy" id="329885"/>
    <lineage>
        <taxon>Eukaryota</taxon>
        <taxon>Fungi</taxon>
        <taxon>Dikarya</taxon>
        <taxon>Ascomycota</taxon>
        <taxon>Pezizomycotina</taxon>
        <taxon>Dothideomycetes</taxon>
        <taxon>Dothideomycetidae</taxon>
        <taxon>Mycosphaerellales</taxon>
        <taxon>Teratosphaeriaceae</taxon>
        <taxon>Friedmanniomyces</taxon>
    </lineage>
</organism>
<comment type="caution">
    <text evidence="1">The sequence shown here is derived from an EMBL/GenBank/DDBJ whole genome shotgun (WGS) entry which is preliminary data.</text>
</comment>
<name>A0A4U0UZV5_9PEZI</name>
<proteinExistence type="predicted"/>
<evidence type="ECO:0000313" key="2">
    <source>
        <dbReference type="Proteomes" id="UP000310066"/>
    </source>
</evidence>
<accession>A0A4U0UZV5</accession>
<dbReference type="AlphaFoldDB" id="A0A4U0UZV5"/>
<protein>
    <submittedName>
        <fullName evidence="1">Uncharacterized protein</fullName>
    </submittedName>
</protein>
<sequence>MSEQELTLCEFQDCKQPNPRIEIDRIRRETNFLKTKGDEFHQDLFASIKELKAMPASLDQVFVQAEIEAALKERLRALQTRMTVVCEKLRKVEQNVHLDNHAHLVMDLPTLHDNLREAGKHFNMWKWHAAEHEVSAEKRWQGTRRWHWAESSEAKRVESKERAWVAGRWPCLGEVGAEGLVAGMEMDGLD</sequence>
<dbReference type="Proteomes" id="UP000310066">
    <property type="component" value="Unassembled WGS sequence"/>
</dbReference>
<dbReference type="EMBL" id="NAJP01000026">
    <property type="protein sequence ID" value="TKA41744.1"/>
    <property type="molecule type" value="Genomic_DNA"/>
</dbReference>
<evidence type="ECO:0000313" key="1">
    <source>
        <dbReference type="EMBL" id="TKA41744.1"/>
    </source>
</evidence>